<name>A0A0C2TV28_AMAMK</name>
<sequence length="89" mass="10076">MAYMLTSLTSFNVGPAERGSSLCIGALVGVDSGFGPNVFLLGDRLQFFEERLQLFRRWCQCSWIGSASLLVWQKKHEYPIRVLCDTPFI</sequence>
<reference evidence="1 2" key="1">
    <citation type="submission" date="2014-04" db="EMBL/GenBank/DDBJ databases">
        <title>Evolutionary Origins and Diversification of the Mycorrhizal Mutualists.</title>
        <authorList>
            <consortium name="DOE Joint Genome Institute"/>
            <consortium name="Mycorrhizal Genomics Consortium"/>
            <person name="Kohler A."/>
            <person name="Kuo A."/>
            <person name="Nagy L.G."/>
            <person name="Floudas D."/>
            <person name="Copeland A."/>
            <person name="Barry K.W."/>
            <person name="Cichocki N."/>
            <person name="Veneault-Fourrey C."/>
            <person name="LaButti K."/>
            <person name="Lindquist E.A."/>
            <person name="Lipzen A."/>
            <person name="Lundell T."/>
            <person name="Morin E."/>
            <person name="Murat C."/>
            <person name="Riley R."/>
            <person name="Ohm R."/>
            <person name="Sun H."/>
            <person name="Tunlid A."/>
            <person name="Henrissat B."/>
            <person name="Grigoriev I.V."/>
            <person name="Hibbett D.S."/>
            <person name="Martin F."/>
        </authorList>
    </citation>
    <scope>NUCLEOTIDE SEQUENCE [LARGE SCALE GENOMIC DNA]</scope>
    <source>
        <strain evidence="1 2">Koide BX008</strain>
    </source>
</reference>
<dbReference type="AlphaFoldDB" id="A0A0C2TV28"/>
<protein>
    <submittedName>
        <fullName evidence="1">Uncharacterized protein</fullName>
    </submittedName>
</protein>
<evidence type="ECO:0000313" key="2">
    <source>
        <dbReference type="Proteomes" id="UP000054549"/>
    </source>
</evidence>
<keyword evidence="2" id="KW-1185">Reference proteome</keyword>
<evidence type="ECO:0000313" key="1">
    <source>
        <dbReference type="EMBL" id="KIL71174.1"/>
    </source>
</evidence>
<accession>A0A0C2TV28</accession>
<dbReference type="HOGENOM" id="CLU_2454217_0_0_1"/>
<gene>
    <name evidence="1" type="ORF">M378DRAFT_204409</name>
</gene>
<proteinExistence type="predicted"/>
<dbReference type="InParanoid" id="A0A0C2TV28"/>
<dbReference type="Proteomes" id="UP000054549">
    <property type="component" value="Unassembled WGS sequence"/>
</dbReference>
<organism evidence="1 2">
    <name type="scientific">Amanita muscaria (strain Koide BX008)</name>
    <dbReference type="NCBI Taxonomy" id="946122"/>
    <lineage>
        <taxon>Eukaryota</taxon>
        <taxon>Fungi</taxon>
        <taxon>Dikarya</taxon>
        <taxon>Basidiomycota</taxon>
        <taxon>Agaricomycotina</taxon>
        <taxon>Agaricomycetes</taxon>
        <taxon>Agaricomycetidae</taxon>
        <taxon>Agaricales</taxon>
        <taxon>Pluteineae</taxon>
        <taxon>Amanitaceae</taxon>
        <taxon>Amanita</taxon>
    </lineage>
</organism>
<dbReference type="EMBL" id="KN818222">
    <property type="protein sequence ID" value="KIL71174.1"/>
    <property type="molecule type" value="Genomic_DNA"/>
</dbReference>